<dbReference type="InterPro" id="IPR013320">
    <property type="entry name" value="ConA-like_dom_sf"/>
</dbReference>
<evidence type="ECO:0000256" key="6">
    <source>
        <dbReference type="ARBA" id="ARBA00032230"/>
    </source>
</evidence>
<evidence type="ECO:0000256" key="7">
    <source>
        <dbReference type="SAM" id="MobiDB-lite"/>
    </source>
</evidence>
<proteinExistence type="inferred from homology"/>
<evidence type="ECO:0000256" key="3">
    <source>
        <dbReference type="ARBA" id="ARBA00012756"/>
    </source>
</evidence>
<dbReference type="InterPro" id="IPR006103">
    <property type="entry name" value="Glyco_hydro_2_cat"/>
</dbReference>
<organism evidence="9 11">
    <name type="scientific">Halalkalicoccus jeotgali (strain DSM 18796 / CECT 7217 / JCM 14584 / KCTC 4019 / B3)</name>
    <dbReference type="NCBI Taxonomy" id="795797"/>
    <lineage>
        <taxon>Archaea</taxon>
        <taxon>Methanobacteriati</taxon>
        <taxon>Methanobacteriota</taxon>
        <taxon>Stenosarchaea group</taxon>
        <taxon>Halobacteria</taxon>
        <taxon>Halobacteriales</taxon>
        <taxon>Halococcaceae</taxon>
        <taxon>Halalkalicoccus</taxon>
    </lineage>
</organism>
<feature type="region of interest" description="Disordered" evidence="7">
    <location>
        <begin position="633"/>
        <end position="658"/>
    </location>
</feature>
<comment type="catalytic activity">
    <reaction evidence="1">
        <text>Hydrolysis of terminal non-reducing beta-D-galactose residues in beta-D-galactosides.</text>
        <dbReference type="EC" id="3.2.1.23"/>
    </reaction>
</comment>
<accession>D8JBP1</accession>
<evidence type="ECO:0000313" key="10">
    <source>
        <dbReference type="EMBL" id="ELY40825.1"/>
    </source>
</evidence>
<keyword evidence="4 9" id="KW-0378">Hydrolase</keyword>
<dbReference type="InterPro" id="IPR023232">
    <property type="entry name" value="Glyco_hydro_2_AS"/>
</dbReference>
<gene>
    <name evidence="9" type="ordered locus">HacjB3_16721</name>
    <name evidence="10" type="ORF">C497_02042</name>
</gene>
<dbReference type="InterPro" id="IPR017853">
    <property type="entry name" value="GH"/>
</dbReference>
<evidence type="ECO:0000313" key="11">
    <source>
        <dbReference type="Proteomes" id="UP000000390"/>
    </source>
</evidence>
<dbReference type="PANTHER" id="PTHR46323:SF2">
    <property type="entry name" value="BETA-GALACTOSIDASE"/>
    <property type="match status" value="1"/>
</dbReference>
<keyword evidence="12" id="KW-1185">Reference proteome</keyword>
<evidence type="ECO:0000313" key="12">
    <source>
        <dbReference type="Proteomes" id="UP000011645"/>
    </source>
</evidence>
<dbReference type="GO" id="GO:0009341">
    <property type="term" value="C:beta-galactosidase complex"/>
    <property type="evidence" value="ECO:0007669"/>
    <property type="project" value="InterPro"/>
</dbReference>
<keyword evidence="5" id="KW-0326">Glycosidase</keyword>
<evidence type="ECO:0000259" key="8">
    <source>
        <dbReference type="SMART" id="SM01038"/>
    </source>
</evidence>
<dbReference type="InterPro" id="IPR008979">
    <property type="entry name" value="Galactose-bd-like_sf"/>
</dbReference>
<dbReference type="InterPro" id="IPR006311">
    <property type="entry name" value="TAT_signal"/>
</dbReference>
<dbReference type="Pfam" id="PF02836">
    <property type="entry name" value="Glyco_hydro_2_C"/>
    <property type="match status" value="2"/>
</dbReference>
<dbReference type="InterPro" id="IPR013783">
    <property type="entry name" value="Ig-like_fold"/>
</dbReference>
<dbReference type="GO" id="GO:0030246">
    <property type="term" value="F:carbohydrate binding"/>
    <property type="evidence" value="ECO:0007669"/>
    <property type="project" value="InterPro"/>
</dbReference>
<dbReference type="Gene3D" id="2.70.98.10">
    <property type="match status" value="1"/>
</dbReference>
<dbReference type="PRINTS" id="PR00132">
    <property type="entry name" value="GLHYDRLASE2"/>
</dbReference>
<dbReference type="Gene3D" id="2.60.120.260">
    <property type="entry name" value="Galactose-binding domain-like"/>
    <property type="match status" value="1"/>
</dbReference>
<dbReference type="InterPro" id="IPR032312">
    <property type="entry name" value="LacZ_4"/>
</dbReference>
<dbReference type="KEGG" id="hje:HacjB3_16721"/>
<dbReference type="SMART" id="SM01038">
    <property type="entry name" value="Bgal_small_N"/>
    <property type="match status" value="1"/>
</dbReference>
<evidence type="ECO:0000256" key="4">
    <source>
        <dbReference type="ARBA" id="ARBA00022801"/>
    </source>
</evidence>
<evidence type="ECO:0000256" key="2">
    <source>
        <dbReference type="ARBA" id="ARBA00007401"/>
    </source>
</evidence>
<dbReference type="EC" id="3.2.1.23" evidence="3"/>
<dbReference type="InterPro" id="IPR006102">
    <property type="entry name" value="Ig-like_GH2"/>
</dbReference>
<dbReference type="PATRIC" id="fig|795797.18.peg.3288"/>
<dbReference type="PROSITE" id="PS51318">
    <property type="entry name" value="TAT"/>
    <property type="match status" value="1"/>
</dbReference>
<evidence type="ECO:0000256" key="5">
    <source>
        <dbReference type="ARBA" id="ARBA00023295"/>
    </source>
</evidence>
<sequence>MNSKETQTEDQMENNSGFRTSRRTFLELSGAAALVTAGGAASVTAAKPTTKIGSGPGRIHDLSTYLEDPTRFEENREPTHAPTTIPYESVTQAIESDEPFTELEERFDGSPYFELLNGTWNFQFFERPSDLPESLDGANDWDEITVPRPWQTEGYDERVYTNWQPTWVGYDPDLEWELYPDEEGMVDVPGVGDDGPNPVGVYNRTIDVPADWEGRETFLHFEGVKQAYFVWIDGEYVGFQQGSMTPGEFHISEYVEAGASHDLTVQIYRWSDGEALECVDMHKYAGIYRSAYLFSTPPVHIRDFAVRTGLDDEYEDATLRVDVELAEYSVPDETEYLVRATLCEPDSRSEVVTCEESVTVEGGAVTTLETDVSDPAKWSAEDPTLYPLLVELLPAGRDTEDQSEPEPSEVLFEKVGFREYEAERGPGGHITVNGEPVNVRGINRHETDPDTGRTVPLETMREDFELLKQFNLNSVRTSHYPNDPTFYRLADEYGIYVQDEVNCETHWWEGVLAETTAYHDQSVERFRRMVLRDRNHASIFSWSTGNEAGTGAEHLNMAALAIGGDDPTLPADTSETTRLSGEAIESFDANGIDALSPDRIMYHQPNHGGWDVEYSDMLGPRYIDAETLATFGAGGDVSDSPRFGDRSSGDGSPGDGERSVVMGEYNHAMGNSLGLIDEMWNDYIQPPVRRVRDRVGDADGVLLGSPMVVAGTDGGALELDGQSDYIEVVPSDQPVSGSEFTIELTVSELIADGDAPLVVAGDQCTLAVTAAGDLEFTVGETSVTGELPAIETETQTLTAVYSARELALYVNGEQIGIAEHDRRDLDRTDETLLIGHDGRSDRFLQATIESIAVYQSALSATDIGQESPTDETVLWYDFDDLLGDKSLQGGFIWDWVNQDLNDETEDGEPFQFYDLDGPAGAFCLNGTTWSDRRPQPEMWQLKQCHQPVKMAPRDLAQGEVYITNHHQFTDLQGFDITWTLSAAGQTVREDTLDLQTPPNTTEIVSIDGLVHAPNSEPGAEYWVDISVSIPEDTSWSDEGHEIAFAQFPVPIETPAPKRRRTGGRPPVTTAETDTELVITGKKFEYTLDKSLGTFSSMQYEGTELVERGPVLNFWRAPIMNELQDWGPHPAPSWYDLGLDDIRHEVDDIEITEHKHSVDIEVDSLAFGATDDGAPAGYETTYCYHVAGDGEVQIDVQVDPTDRLVADVGEWLPKIGLQLEFLEEFDQFEWYGRGPIETYPDRKTGVRVGHYAGSVEQQHVPYLPPQDNGNKTDTRWASLSNGSVGVAAFGGSLLDVSLEQYGNLADADYQYQLEERGSVGFNLDHAVTGVGGTPVPTADEYQVQPESTEFSITLCPFRATEGPMNVLGGNLPSTQDR</sequence>
<comment type="similarity">
    <text evidence="2">Belongs to the glycosyl hydrolase 2 family.</text>
</comment>
<dbReference type="SUPFAM" id="SSF74650">
    <property type="entry name" value="Galactose mutarotase-like"/>
    <property type="match status" value="1"/>
</dbReference>
<dbReference type="Gene3D" id="3.20.20.80">
    <property type="entry name" value="Glycosidases"/>
    <property type="match status" value="1"/>
</dbReference>
<dbReference type="HOGENOM" id="CLU_002346_1_0_2"/>
<dbReference type="CAZy" id="GH2">
    <property type="family name" value="Glycoside Hydrolase Family 2"/>
</dbReference>
<dbReference type="InterPro" id="IPR036156">
    <property type="entry name" value="Beta-gal/glucu_dom_sf"/>
</dbReference>
<protein>
    <recommendedName>
        <fullName evidence="3">beta-galactosidase</fullName>
        <ecNumber evidence="3">3.2.1.23</ecNumber>
    </recommendedName>
    <alternativeName>
        <fullName evidence="6">Lactase</fullName>
    </alternativeName>
</protein>
<feature type="region of interest" description="Disordered" evidence="7">
    <location>
        <begin position="1"/>
        <end position="20"/>
    </location>
</feature>
<dbReference type="Gene3D" id="2.60.120.200">
    <property type="match status" value="1"/>
</dbReference>
<dbReference type="InterPro" id="IPR050347">
    <property type="entry name" value="Bact_Beta-galactosidase"/>
</dbReference>
<dbReference type="InterPro" id="IPR006104">
    <property type="entry name" value="Glyco_hydro_2_N"/>
</dbReference>
<geneLocation type="plasmid" evidence="9 11">
    <name>1</name>
</geneLocation>
<dbReference type="Proteomes" id="UP000011645">
    <property type="component" value="Unassembled WGS sequence"/>
</dbReference>
<dbReference type="Gene3D" id="2.60.40.10">
    <property type="entry name" value="Immunoglobulins"/>
    <property type="match status" value="2"/>
</dbReference>
<dbReference type="GO" id="GO:0004565">
    <property type="term" value="F:beta-galactosidase activity"/>
    <property type="evidence" value="ECO:0007669"/>
    <property type="project" value="UniProtKB-EC"/>
</dbReference>
<dbReference type="Proteomes" id="UP000000390">
    <property type="component" value="Plasmid 1"/>
</dbReference>
<dbReference type="SUPFAM" id="SSF49785">
    <property type="entry name" value="Galactose-binding domain-like"/>
    <property type="match status" value="1"/>
</dbReference>
<name>D8JBP1_HALJB</name>
<dbReference type="SUPFAM" id="SSF49303">
    <property type="entry name" value="beta-Galactosidase/glucuronidase domain"/>
    <property type="match status" value="2"/>
</dbReference>
<keyword evidence="9" id="KW-0614">Plasmid</keyword>
<dbReference type="GO" id="GO:0005990">
    <property type="term" value="P:lactose catabolic process"/>
    <property type="evidence" value="ECO:0007669"/>
    <property type="project" value="TreeGrafter"/>
</dbReference>
<dbReference type="Pfam" id="PF02837">
    <property type="entry name" value="Glyco_hydro_2_N"/>
    <property type="match status" value="1"/>
</dbReference>
<dbReference type="OrthoDB" id="38162at2157"/>
<dbReference type="PROSITE" id="PS00608">
    <property type="entry name" value="GLYCOSYL_HYDROL_F2_2"/>
    <property type="match status" value="1"/>
</dbReference>
<dbReference type="EMBL" id="AOHV01000008">
    <property type="protein sequence ID" value="ELY40825.1"/>
    <property type="molecule type" value="Genomic_DNA"/>
</dbReference>
<dbReference type="InterPro" id="IPR011013">
    <property type="entry name" value="Gal_mutarotase_sf_dom"/>
</dbReference>
<dbReference type="PANTHER" id="PTHR46323">
    <property type="entry name" value="BETA-GALACTOSIDASE"/>
    <property type="match status" value="1"/>
</dbReference>
<dbReference type="InterPro" id="IPR004199">
    <property type="entry name" value="B-gal_small/dom_5"/>
</dbReference>
<evidence type="ECO:0000313" key="9">
    <source>
        <dbReference type="EMBL" id="ADJ16694.1"/>
    </source>
</evidence>
<dbReference type="SUPFAM" id="SSF49899">
    <property type="entry name" value="Concanavalin A-like lectins/glucanases"/>
    <property type="match status" value="1"/>
</dbReference>
<dbReference type="InterPro" id="IPR014718">
    <property type="entry name" value="GH-type_carb-bd"/>
</dbReference>
<dbReference type="EMBL" id="CP002063">
    <property type="protein sequence ID" value="ADJ16694.1"/>
    <property type="molecule type" value="Genomic_DNA"/>
</dbReference>
<dbReference type="eggNOG" id="arCOG07337">
    <property type="taxonomic scope" value="Archaea"/>
</dbReference>
<evidence type="ECO:0000256" key="1">
    <source>
        <dbReference type="ARBA" id="ARBA00001412"/>
    </source>
</evidence>
<dbReference type="SUPFAM" id="SSF51445">
    <property type="entry name" value="(Trans)glycosidases"/>
    <property type="match status" value="1"/>
</dbReference>
<dbReference type="Pfam" id="PF13385">
    <property type="entry name" value="Laminin_G_3"/>
    <property type="match status" value="1"/>
</dbReference>
<reference evidence="9 11" key="1">
    <citation type="journal article" date="2010" name="J. Bacteriol.">
        <title>Complete genome sequence of Halalkalicoccus jeotgali B3(T), an extremely halophilic archaeon.</title>
        <authorList>
            <person name="Roh S.W."/>
            <person name="Nam Y.D."/>
            <person name="Nam S.H."/>
            <person name="Choi S.H."/>
            <person name="Park H.S."/>
            <person name="Bae J.W."/>
        </authorList>
    </citation>
    <scope>NUCLEOTIDE SEQUENCE [LARGE SCALE GENOMIC DNA]</scope>
    <source>
        <strain evidence="9">B3</strain>
        <strain evidence="11">DSM 18796 / CECT 7217 / JCM 14584 / KCTC 4019 / B3</strain>
        <plasmid evidence="11">1</plasmid>
    </source>
</reference>
<feature type="domain" description="Beta galactosidase small chain/" evidence="8">
    <location>
        <begin position="1077"/>
        <end position="1354"/>
    </location>
</feature>
<dbReference type="eggNOG" id="arCOG07813">
    <property type="taxonomic scope" value="Archaea"/>
</dbReference>
<dbReference type="Pfam" id="PF00703">
    <property type="entry name" value="Glyco_hydro_2"/>
    <property type="match status" value="1"/>
</dbReference>
<dbReference type="Pfam" id="PF16353">
    <property type="entry name" value="LacZ_4"/>
    <property type="match status" value="1"/>
</dbReference>
<reference evidence="10 12" key="2">
    <citation type="journal article" date="2014" name="PLoS Genet.">
        <title>Phylogenetically driven sequencing of extremely halophilic archaea reveals strategies for static and dynamic osmo-response.</title>
        <authorList>
            <person name="Becker E.A."/>
            <person name="Seitzer P.M."/>
            <person name="Tritt A."/>
            <person name="Larsen D."/>
            <person name="Krusor M."/>
            <person name="Yao A.I."/>
            <person name="Wu D."/>
            <person name="Madern D."/>
            <person name="Eisen J.A."/>
            <person name="Darling A.E."/>
            <person name="Facciotti M.T."/>
        </authorList>
    </citation>
    <scope>NUCLEOTIDE SEQUENCE [LARGE SCALE GENOMIC DNA]</scope>
    <source>
        <strain evidence="10">B3</strain>
        <strain evidence="12">DSM 18796 / CECT 7217 / JCM 14584 / KCTC 4019 / B3</strain>
    </source>
</reference>
<dbReference type="Pfam" id="PF02929">
    <property type="entry name" value="Bgal_small_N"/>
    <property type="match status" value="1"/>
</dbReference>
<dbReference type="InterPro" id="IPR006101">
    <property type="entry name" value="Glyco_hydro_2"/>
</dbReference>